<sequence>MGILDLPNELLHDIFSYLEDQDVFNGRLSNKSLEHATLAHFGKRFFRKKGFMITSPSINVLLHIAASERLRKYGQHIWFNPDCFTFVSPACAQQCEASDSESDDELDGIRRTASRPVDKEALAQYEAYQACIDDHEALLWQGVLEQNLAMAFKSLPNLMTIGMRRSEDYSPYGWRALKAAVGEDPRVLGPIPYRQTKRLSGSTQLFVAVLQAAASSSKQIQRLYTDAVEFDNISHLQLPETVLIAGCESILYLELNAVKGWVPTDKRVGGVRGHINPSETFVPGSGLVRLFSATPNLKELGLQIFSGPRQSHLIAPIPKDPESWRQSYPYLVLANIAANVSFRHLTRMKLEKVPATAAMLQNLFKPCAAVLTSMKLRDIRLLPSTMDAETERPWSDFFAFLVESCPSLSYVLFQHLMHARGGVSFQPEDDLPAGDGENENSYLIDHVPESHGGTGRAALFVKFDRLILEVSGLNEVNAKLTEVVQGHWYCQSLFSYAMDEMIWHTDTSDEDWCEPMESGNRVAKTFLQAPREPPRSKTFQNGAAMAALQSYGNGIGRTGNSSFYDKAFRSTVHKASNGHVETDKLSLIAAGRLAGMTDPDIYDLPSETQSDSETPWASTP</sequence>
<feature type="domain" description="F-box" evidence="2">
    <location>
        <begin position="1"/>
        <end position="49"/>
    </location>
</feature>
<dbReference type="PROSITE" id="PS50181">
    <property type="entry name" value="FBOX"/>
    <property type="match status" value="1"/>
</dbReference>
<dbReference type="Proteomes" id="UP000215453">
    <property type="component" value="Chromosome 8"/>
</dbReference>
<evidence type="ECO:0000313" key="3">
    <source>
        <dbReference type="EMBL" id="SMY26903.1"/>
    </source>
</evidence>
<evidence type="ECO:0000313" key="4">
    <source>
        <dbReference type="Proteomes" id="UP000215453"/>
    </source>
</evidence>
<dbReference type="EMBL" id="LT882683">
    <property type="protein sequence ID" value="SMY26903.1"/>
    <property type="molecule type" value="Genomic_DNA"/>
</dbReference>
<evidence type="ECO:0000256" key="1">
    <source>
        <dbReference type="SAM" id="MobiDB-lite"/>
    </source>
</evidence>
<gene>
    <name evidence="3" type="ORF">ZT1A5_G8347</name>
</gene>
<name>A0A1Y6LR89_ZYMTR</name>
<feature type="compositionally biased region" description="Polar residues" evidence="1">
    <location>
        <begin position="606"/>
        <end position="620"/>
    </location>
</feature>
<dbReference type="AlphaFoldDB" id="A0A1Y6LR89"/>
<organism evidence="3 4">
    <name type="scientific">Zymoseptoria tritici ST99CH_1A5</name>
    <dbReference type="NCBI Taxonomy" id="1276529"/>
    <lineage>
        <taxon>Eukaryota</taxon>
        <taxon>Fungi</taxon>
        <taxon>Dikarya</taxon>
        <taxon>Ascomycota</taxon>
        <taxon>Pezizomycotina</taxon>
        <taxon>Dothideomycetes</taxon>
        <taxon>Dothideomycetidae</taxon>
        <taxon>Mycosphaerellales</taxon>
        <taxon>Mycosphaerellaceae</taxon>
        <taxon>Zymoseptoria</taxon>
    </lineage>
</organism>
<dbReference type="InterPro" id="IPR001810">
    <property type="entry name" value="F-box_dom"/>
</dbReference>
<proteinExistence type="predicted"/>
<protein>
    <recommendedName>
        <fullName evidence="2">F-box domain-containing protein</fullName>
    </recommendedName>
</protein>
<dbReference type="Pfam" id="PF00646">
    <property type="entry name" value="F-box"/>
    <property type="match status" value="1"/>
</dbReference>
<evidence type="ECO:0000259" key="2">
    <source>
        <dbReference type="PROSITE" id="PS50181"/>
    </source>
</evidence>
<reference evidence="3 4" key="1">
    <citation type="submission" date="2016-10" db="EMBL/GenBank/DDBJ databases">
        <authorList>
            <person name="Varghese N."/>
        </authorList>
    </citation>
    <scope>NUCLEOTIDE SEQUENCE [LARGE SCALE GENOMIC DNA]</scope>
</reference>
<dbReference type="InterPro" id="IPR036047">
    <property type="entry name" value="F-box-like_dom_sf"/>
</dbReference>
<dbReference type="SUPFAM" id="SSF81383">
    <property type="entry name" value="F-box domain"/>
    <property type="match status" value="1"/>
</dbReference>
<dbReference type="CDD" id="cd09917">
    <property type="entry name" value="F-box_SF"/>
    <property type="match status" value="1"/>
</dbReference>
<feature type="region of interest" description="Disordered" evidence="1">
    <location>
        <begin position="598"/>
        <end position="620"/>
    </location>
</feature>
<accession>A0A1Y6LR89</accession>